<sequence length="179" mass="21161">MVYHLEGFVYESTAYEVIVNCLYNQLPDRPTTRHQCKTLLKSYVLALQYRITDLQDALVDCIRQYHREFTIAFEDLVWLINRLGHGEMIQKIPMVKYMIDQCAWEICSNGYKSFARQNPWFEPFLVLGDRPIRKVLFEAITEVSDHADPATGPNRYRVDDWVHFEQSAQNMTEFVELDD</sequence>
<dbReference type="Proteomes" id="UP000019478">
    <property type="component" value="Unassembled WGS sequence"/>
</dbReference>
<comment type="caution">
    <text evidence="1">The sequence shown here is derived from an EMBL/GenBank/DDBJ whole genome shotgun (WGS) entry which is preliminary data.</text>
</comment>
<proteinExistence type="predicted"/>
<dbReference type="RefSeq" id="XP_007730117.1">
    <property type="nucleotide sequence ID" value="XM_007731927.1"/>
</dbReference>
<dbReference type="OrthoDB" id="4137977at2759"/>
<evidence type="ECO:0008006" key="3">
    <source>
        <dbReference type="Google" id="ProtNLM"/>
    </source>
</evidence>
<dbReference type="GeneID" id="19165917"/>
<dbReference type="AlphaFoldDB" id="W9YJZ3"/>
<dbReference type="HOGENOM" id="CLU_1503261_0_0_1"/>
<gene>
    <name evidence="1" type="ORF">A1O3_01784</name>
</gene>
<accession>W9YJZ3</accession>
<dbReference type="EMBL" id="AMGY01000001">
    <property type="protein sequence ID" value="EXJ93227.1"/>
    <property type="molecule type" value="Genomic_DNA"/>
</dbReference>
<organism evidence="1 2">
    <name type="scientific">Capronia epimyces CBS 606.96</name>
    <dbReference type="NCBI Taxonomy" id="1182542"/>
    <lineage>
        <taxon>Eukaryota</taxon>
        <taxon>Fungi</taxon>
        <taxon>Dikarya</taxon>
        <taxon>Ascomycota</taxon>
        <taxon>Pezizomycotina</taxon>
        <taxon>Eurotiomycetes</taxon>
        <taxon>Chaetothyriomycetidae</taxon>
        <taxon>Chaetothyriales</taxon>
        <taxon>Herpotrichiellaceae</taxon>
        <taxon>Capronia</taxon>
    </lineage>
</organism>
<evidence type="ECO:0000313" key="1">
    <source>
        <dbReference type="EMBL" id="EXJ93227.1"/>
    </source>
</evidence>
<keyword evidence="2" id="KW-1185">Reference proteome</keyword>
<protein>
    <recommendedName>
        <fullName evidence="3">BTB domain-containing protein</fullName>
    </recommendedName>
</protein>
<dbReference type="eggNOG" id="ENOG502T9IF">
    <property type="taxonomic scope" value="Eukaryota"/>
</dbReference>
<evidence type="ECO:0000313" key="2">
    <source>
        <dbReference type="Proteomes" id="UP000019478"/>
    </source>
</evidence>
<name>W9YJZ3_9EURO</name>
<reference evidence="1 2" key="1">
    <citation type="submission" date="2013-03" db="EMBL/GenBank/DDBJ databases">
        <title>The Genome Sequence of Capronia epimyces CBS 606.96.</title>
        <authorList>
            <consortium name="The Broad Institute Genomics Platform"/>
            <person name="Cuomo C."/>
            <person name="de Hoog S."/>
            <person name="Gorbushina A."/>
            <person name="Walker B."/>
            <person name="Young S.K."/>
            <person name="Zeng Q."/>
            <person name="Gargeya S."/>
            <person name="Fitzgerald M."/>
            <person name="Haas B."/>
            <person name="Abouelleil A."/>
            <person name="Allen A.W."/>
            <person name="Alvarado L."/>
            <person name="Arachchi H.M."/>
            <person name="Berlin A.M."/>
            <person name="Chapman S.B."/>
            <person name="Gainer-Dewar J."/>
            <person name="Goldberg J."/>
            <person name="Griggs A."/>
            <person name="Gujja S."/>
            <person name="Hansen M."/>
            <person name="Howarth C."/>
            <person name="Imamovic A."/>
            <person name="Ireland A."/>
            <person name="Larimer J."/>
            <person name="McCowan C."/>
            <person name="Murphy C."/>
            <person name="Pearson M."/>
            <person name="Poon T.W."/>
            <person name="Priest M."/>
            <person name="Roberts A."/>
            <person name="Saif S."/>
            <person name="Shea T."/>
            <person name="Sisk P."/>
            <person name="Sykes S."/>
            <person name="Wortman J."/>
            <person name="Nusbaum C."/>
            <person name="Birren B."/>
        </authorList>
    </citation>
    <scope>NUCLEOTIDE SEQUENCE [LARGE SCALE GENOMIC DNA]</scope>
    <source>
        <strain evidence="1 2">CBS 606.96</strain>
    </source>
</reference>